<proteinExistence type="predicted"/>
<organism evidence="1 2">
    <name type="scientific">Streptomyces shenzhenensis</name>
    <dbReference type="NCBI Taxonomy" id="943815"/>
    <lineage>
        <taxon>Bacteria</taxon>
        <taxon>Bacillati</taxon>
        <taxon>Actinomycetota</taxon>
        <taxon>Actinomycetes</taxon>
        <taxon>Kitasatosporales</taxon>
        <taxon>Streptomycetaceae</taxon>
        <taxon>Streptomyces</taxon>
    </lineage>
</organism>
<accession>A0A3M0I9B3</accession>
<dbReference type="Gene3D" id="1.20.910.10">
    <property type="entry name" value="Heme oxygenase-like"/>
    <property type="match status" value="1"/>
</dbReference>
<comment type="caution">
    <text evidence="1">The sequence shown here is derived from an EMBL/GenBank/DDBJ whole genome shotgun (WGS) entry which is preliminary data.</text>
</comment>
<dbReference type="OrthoDB" id="4226586at2"/>
<evidence type="ECO:0000313" key="2">
    <source>
        <dbReference type="Proteomes" id="UP000270471"/>
    </source>
</evidence>
<dbReference type="RefSeq" id="WP_121889894.1">
    <property type="nucleotide sequence ID" value="NZ_PENI01000008.1"/>
</dbReference>
<dbReference type="InterPro" id="IPR016084">
    <property type="entry name" value="Haem_Oase-like_multi-hlx"/>
</dbReference>
<protein>
    <submittedName>
        <fullName evidence="1">Uncharacterized protein</fullName>
    </submittedName>
</protein>
<gene>
    <name evidence="1" type="ORF">CTZ28_14935</name>
</gene>
<name>A0A3M0I9B3_9ACTN</name>
<dbReference type="EMBL" id="PENI01000008">
    <property type="protein sequence ID" value="RMB84922.1"/>
    <property type="molecule type" value="Genomic_DNA"/>
</dbReference>
<dbReference type="AlphaFoldDB" id="A0A3M0I9B3"/>
<reference evidence="1 2" key="1">
    <citation type="submission" date="2017-11" db="EMBL/GenBank/DDBJ databases">
        <title>Draft genome of actinobacteria isolated from guarana (Paullinia cupana (Mart.) Ducke.</title>
        <authorList>
            <person name="Siqueira K.A."/>
            <person name="Liotti R.G."/>
            <person name="Mendes T.A.O."/>
            <person name="Soares M.A."/>
        </authorList>
    </citation>
    <scope>NUCLEOTIDE SEQUENCE [LARGE SCALE GENOMIC DNA]</scope>
    <source>
        <strain evidence="1 2">193</strain>
    </source>
</reference>
<dbReference type="Proteomes" id="UP000270471">
    <property type="component" value="Unassembled WGS sequence"/>
</dbReference>
<keyword evidence="2" id="KW-1185">Reference proteome</keyword>
<evidence type="ECO:0000313" key="1">
    <source>
        <dbReference type="EMBL" id="RMB84922.1"/>
    </source>
</evidence>
<dbReference type="SUPFAM" id="SSF48613">
    <property type="entry name" value="Heme oxygenase-like"/>
    <property type="match status" value="1"/>
</dbReference>
<sequence length="235" mass="24611">MGIDRQVMEVAVAHGVDFLLKATTPDIAAHVHANRLVAAVAAGEAGAAEVARVVVGEYHAHTAEVAAFATLAARHPQRPVAGYFLDLARLVLDCEPPLLACASALGRSADEIRGERPPAGMRAFGSLMGWLAMRAGPAEAACAIRADLLLWCGVCSALTDALRASDSPLPEPVTDYFELFRSAPDRFVDGAREVAAFGLAHGESPAMVEYAVAQVEPVLAGFWSAALDPTARGSR</sequence>